<dbReference type="PROSITE" id="PS51318">
    <property type="entry name" value="TAT"/>
    <property type="match status" value="1"/>
</dbReference>
<accession>A0ABQ4DV52</accession>
<proteinExistence type="inferred from homology"/>
<dbReference type="Gene3D" id="2.160.20.10">
    <property type="entry name" value="Single-stranded right-handed beta-helix, Pectin lyase-like"/>
    <property type="match status" value="1"/>
</dbReference>
<keyword evidence="2" id="KW-0119">Carbohydrate metabolism</keyword>
<evidence type="ECO:0000259" key="5">
    <source>
        <dbReference type="SMART" id="SM00656"/>
    </source>
</evidence>
<dbReference type="InterPro" id="IPR002022">
    <property type="entry name" value="Pec_lyase"/>
</dbReference>
<keyword evidence="4" id="KW-0472">Membrane</keyword>
<dbReference type="SMART" id="SM00710">
    <property type="entry name" value="PbH1"/>
    <property type="match status" value="4"/>
</dbReference>
<dbReference type="InterPro" id="IPR011050">
    <property type="entry name" value="Pectin_lyase_fold/virulence"/>
</dbReference>
<keyword evidence="2" id="KW-0964">Secreted</keyword>
<dbReference type="Proteomes" id="UP000646749">
    <property type="component" value="Unassembled WGS sequence"/>
</dbReference>
<feature type="region of interest" description="Disordered" evidence="3">
    <location>
        <begin position="1"/>
        <end position="39"/>
    </location>
</feature>
<keyword evidence="4" id="KW-1133">Transmembrane helix</keyword>
<comment type="similarity">
    <text evidence="2">Belongs to the polysaccharide lyase 1 family.</text>
</comment>
<keyword evidence="4" id="KW-0812">Transmembrane</keyword>
<evidence type="ECO:0000256" key="4">
    <source>
        <dbReference type="SAM" id="Phobius"/>
    </source>
</evidence>
<dbReference type="Pfam" id="PF00544">
    <property type="entry name" value="Pectate_lyase_4"/>
    <property type="match status" value="1"/>
</dbReference>
<keyword evidence="2" id="KW-0624">Polysaccharide degradation</keyword>
<gene>
    <name evidence="6" type="ORF">Pen02_12540</name>
</gene>
<evidence type="ECO:0000256" key="1">
    <source>
        <dbReference type="ARBA" id="ARBA00023239"/>
    </source>
</evidence>
<dbReference type="SMART" id="SM00656">
    <property type="entry name" value="Amb_all"/>
    <property type="match status" value="1"/>
</dbReference>
<feature type="compositionally biased region" description="Basic residues" evidence="3">
    <location>
        <begin position="30"/>
        <end position="39"/>
    </location>
</feature>
<dbReference type="RefSeq" id="WP_203864958.1">
    <property type="nucleotide sequence ID" value="NZ_BONW01000004.1"/>
</dbReference>
<feature type="domain" description="Pectate lyase" evidence="5">
    <location>
        <begin position="102"/>
        <end position="311"/>
    </location>
</feature>
<evidence type="ECO:0000313" key="7">
    <source>
        <dbReference type="Proteomes" id="UP000646749"/>
    </source>
</evidence>
<dbReference type="InterPro" id="IPR012334">
    <property type="entry name" value="Pectin_lyas_fold"/>
</dbReference>
<comment type="subcellular location">
    <subcellularLocation>
        <location evidence="2">Secreted</location>
    </subcellularLocation>
</comment>
<dbReference type="InterPro" id="IPR006626">
    <property type="entry name" value="PbH1"/>
</dbReference>
<dbReference type="PANTHER" id="PTHR31683">
    <property type="entry name" value="PECTATE LYASE 18-RELATED"/>
    <property type="match status" value="1"/>
</dbReference>
<name>A0ABQ4DV52_9ACTN</name>
<organism evidence="6 7">
    <name type="scientific">Plantactinospora endophytica</name>
    <dbReference type="NCBI Taxonomy" id="673535"/>
    <lineage>
        <taxon>Bacteria</taxon>
        <taxon>Bacillati</taxon>
        <taxon>Actinomycetota</taxon>
        <taxon>Actinomycetes</taxon>
        <taxon>Micromonosporales</taxon>
        <taxon>Micromonosporaceae</taxon>
        <taxon>Plantactinospora</taxon>
    </lineage>
</organism>
<evidence type="ECO:0000313" key="6">
    <source>
        <dbReference type="EMBL" id="GIG86318.1"/>
    </source>
</evidence>
<sequence length="375" mass="39261">MTPRSVGTPRTGPVPCRAARRAPTTPPAPSHRHRPATRRRSTLAGGLVGVLALVAAGAAGPAQAGPGHGTASAGDATILCTDAPIGFASVNALGFNGTTGGAGGPTVTVTTGAALADYAGRAGPYVIRISGRIQVDDMVTVVANKSILGVGSTAEITGGGLQMGSTTRPGNNVIIRNIRFTGAEDDSISVTNKAHHVWIDHNDLSDGYDGLLDIKRESDYVTVSWNRFHHHSKSSLVGHSDTYTADVGKLRVTYHHNFFDGTDQRHPRVRFADPVHVFNNYYRNNALYGIASTENAGLLVEGNYFENVAHPIYVGYDKSGPGRVVERNNVYVNSGAPQTAGTVVEPRGFYPYTVDPPASVPSTVPGGVGVGRVCG</sequence>
<dbReference type="InterPro" id="IPR045032">
    <property type="entry name" value="PEL"/>
</dbReference>
<dbReference type="PANTHER" id="PTHR31683:SF18">
    <property type="entry name" value="PECTATE LYASE 21-RELATED"/>
    <property type="match status" value="1"/>
</dbReference>
<evidence type="ECO:0000256" key="3">
    <source>
        <dbReference type="SAM" id="MobiDB-lite"/>
    </source>
</evidence>
<comment type="caution">
    <text evidence="6">The sequence shown here is derived from an EMBL/GenBank/DDBJ whole genome shotgun (WGS) entry which is preliminary data.</text>
</comment>
<feature type="transmembrane region" description="Helical" evidence="4">
    <location>
        <begin position="42"/>
        <end position="62"/>
    </location>
</feature>
<protein>
    <recommendedName>
        <fullName evidence="5">Pectate lyase domain-containing protein</fullName>
    </recommendedName>
</protein>
<reference evidence="6 7" key="1">
    <citation type="submission" date="2021-01" db="EMBL/GenBank/DDBJ databases">
        <title>Whole genome shotgun sequence of Plantactinospora endophytica NBRC 110450.</title>
        <authorList>
            <person name="Komaki H."/>
            <person name="Tamura T."/>
        </authorList>
    </citation>
    <scope>NUCLEOTIDE SEQUENCE [LARGE SCALE GENOMIC DNA]</scope>
    <source>
        <strain evidence="6 7">NBRC 110450</strain>
    </source>
</reference>
<keyword evidence="7" id="KW-1185">Reference proteome</keyword>
<keyword evidence="1 2" id="KW-0456">Lyase</keyword>
<dbReference type="SUPFAM" id="SSF51126">
    <property type="entry name" value="Pectin lyase-like"/>
    <property type="match status" value="1"/>
</dbReference>
<dbReference type="EMBL" id="BONW01000004">
    <property type="protein sequence ID" value="GIG86318.1"/>
    <property type="molecule type" value="Genomic_DNA"/>
</dbReference>
<dbReference type="InterPro" id="IPR006311">
    <property type="entry name" value="TAT_signal"/>
</dbReference>
<evidence type="ECO:0000256" key="2">
    <source>
        <dbReference type="RuleBase" id="RU361173"/>
    </source>
</evidence>